<keyword evidence="5" id="KW-0378">Hydrolase</keyword>
<evidence type="ECO:0000256" key="2">
    <source>
        <dbReference type="ARBA" id="ARBA00022670"/>
    </source>
</evidence>
<evidence type="ECO:0000256" key="3">
    <source>
        <dbReference type="ARBA" id="ARBA00022723"/>
    </source>
</evidence>
<dbReference type="CDD" id="cd05660">
    <property type="entry name" value="M28_like_PA"/>
    <property type="match status" value="1"/>
</dbReference>
<protein>
    <recommendedName>
        <fullName evidence="7">Peptidase M28 domain-containing protein</fullName>
    </recommendedName>
</protein>
<keyword evidence="4" id="KW-0732">Signal</keyword>
<dbReference type="InterPro" id="IPR046450">
    <property type="entry name" value="PA_dom_sf"/>
</dbReference>
<dbReference type="GO" id="GO:0004177">
    <property type="term" value="F:aminopeptidase activity"/>
    <property type="evidence" value="ECO:0007669"/>
    <property type="project" value="UniProtKB-KW"/>
</dbReference>
<keyword evidence="2" id="KW-0645">Protease</keyword>
<evidence type="ECO:0000256" key="4">
    <source>
        <dbReference type="ARBA" id="ARBA00022729"/>
    </source>
</evidence>
<dbReference type="AlphaFoldDB" id="A0A085WWV8"/>
<dbReference type="PANTHER" id="PTHR12147:SF56">
    <property type="entry name" value="AMINOPEPTIDASE YDR415C-RELATED"/>
    <property type="match status" value="1"/>
</dbReference>
<evidence type="ECO:0000256" key="6">
    <source>
        <dbReference type="ARBA" id="ARBA00022833"/>
    </source>
</evidence>
<keyword evidence="3" id="KW-0479">Metal-binding</keyword>
<proteinExistence type="predicted"/>
<dbReference type="Pfam" id="PF04389">
    <property type="entry name" value="Peptidase_M28"/>
    <property type="match status" value="1"/>
</dbReference>
<keyword evidence="1" id="KW-0031">Aminopeptidase</keyword>
<dbReference type="GO" id="GO:0008235">
    <property type="term" value="F:metalloexopeptidase activity"/>
    <property type="evidence" value="ECO:0007669"/>
    <property type="project" value="InterPro"/>
</dbReference>
<dbReference type="STRING" id="394096.DB31_0432"/>
<dbReference type="GO" id="GO:0006508">
    <property type="term" value="P:proteolysis"/>
    <property type="evidence" value="ECO:0007669"/>
    <property type="project" value="UniProtKB-KW"/>
</dbReference>
<evidence type="ECO:0000313" key="9">
    <source>
        <dbReference type="Proteomes" id="UP000028725"/>
    </source>
</evidence>
<accession>A0A085WWV8</accession>
<organism evidence="8 9">
    <name type="scientific">Hyalangium minutum</name>
    <dbReference type="NCBI Taxonomy" id="394096"/>
    <lineage>
        <taxon>Bacteria</taxon>
        <taxon>Pseudomonadati</taxon>
        <taxon>Myxococcota</taxon>
        <taxon>Myxococcia</taxon>
        <taxon>Myxococcales</taxon>
        <taxon>Cystobacterineae</taxon>
        <taxon>Archangiaceae</taxon>
        <taxon>Hyalangium</taxon>
    </lineage>
</organism>
<keyword evidence="9" id="KW-1185">Reference proteome</keyword>
<evidence type="ECO:0000256" key="5">
    <source>
        <dbReference type="ARBA" id="ARBA00022801"/>
    </source>
</evidence>
<dbReference type="PATRIC" id="fig|394096.3.peg.428"/>
<comment type="caution">
    <text evidence="8">The sequence shown here is derived from an EMBL/GenBank/DDBJ whole genome shotgun (WGS) entry which is preliminary data.</text>
</comment>
<dbReference type="GO" id="GO:0046872">
    <property type="term" value="F:metal ion binding"/>
    <property type="evidence" value="ECO:0007669"/>
    <property type="project" value="UniProtKB-KW"/>
</dbReference>
<dbReference type="SUPFAM" id="SSF53187">
    <property type="entry name" value="Zn-dependent exopeptidases"/>
    <property type="match status" value="1"/>
</dbReference>
<sequence>MGSPFILSSFADGMARFRVAAMTPWSASKLTSLTLAAVLLFSGRGQAQDSGPIEPARLSQIVKVLASDEFMGRAPGGPAEQKTLEYIIQQFKAVGLEPGGENGGWTQKVPLVRFQMGDNVTLKLLSGGKTVSLRQGQEVMVNTQRPLQRVKIDKVPLVFVGYGVSAAERGWDDFKSTDVRGKIAVFLINDPDFEAQEGEAVRGKFGGQAATYYARWTYKFEEAARRGAIGALIVHDTPGAGYGWSTVTAGNGQSFDIVRAQPEKEKVLMQGWIHRDAAAALFARSGLDLERLKVEARKASFKPVLLKGVSLSADYALTHARADSQNVIGRLPGSKRPQESIMYGGHWDAYGVGPADASGSTVRHGAVDDAIGIAGMIEIARAFQQGPRPERSLVFAAWTAEEPGLLGSEYYGRHPLQPLDTMVANLTVDILQTAGLSRDVVLVGHGQNELEDALAQAAARQGRTVTPDAKPERGLFYRADHFSLAKRGVPVLLLMALGGGHDLVNGGREAGDRWVADYTARCYHQPCDAWSDSWDLRGAAQDVQLLYDIGRELASSDRWPAWKSGSEFKEIRDRSAAARKFVKGSP</sequence>
<dbReference type="SUPFAM" id="SSF52025">
    <property type="entry name" value="PA domain"/>
    <property type="match status" value="1"/>
</dbReference>
<dbReference type="FunFam" id="3.40.630.10:FF:000088">
    <property type="entry name" value="Peptidase M20"/>
    <property type="match status" value="1"/>
</dbReference>
<reference evidence="8 9" key="1">
    <citation type="submission" date="2014-04" db="EMBL/GenBank/DDBJ databases">
        <title>Genome assembly of Hyalangium minutum DSM 14724.</title>
        <authorList>
            <person name="Sharma G."/>
            <person name="Subramanian S."/>
        </authorList>
    </citation>
    <scope>NUCLEOTIDE SEQUENCE [LARGE SCALE GENOMIC DNA]</scope>
    <source>
        <strain evidence="8 9">DSM 14724</strain>
    </source>
</reference>
<dbReference type="Gene3D" id="3.40.630.10">
    <property type="entry name" value="Zn peptidases"/>
    <property type="match status" value="1"/>
</dbReference>
<evidence type="ECO:0000259" key="7">
    <source>
        <dbReference type="Pfam" id="PF04389"/>
    </source>
</evidence>
<dbReference type="EMBL" id="JMCB01000001">
    <property type="protein sequence ID" value="KFE72171.1"/>
    <property type="molecule type" value="Genomic_DNA"/>
</dbReference>
<dbReference type="Gene3D" id="3.50.30.30">
    <property type="match status" value="1"/>
</dbReference>
<keyword evidence="6" id="KW-0862">Zinc</keyword>
<evidence type="ECO:0000313" key="8">
    <source>
        <dbReference type="EMBL" id="KFE72171.1"/>
    </source>
</evidence>
<dbReference type="InterPro" id="IPR045175">
    <property type="entry name" value="M28_fam"/>
</dbReference>
<dbReference type="CDD" id="cd04821">
    <property type="entry name" value="PA_M28_1_2"/>
    <property type="match status" value="1"/>
</dbReference>
<evidence type="ECO:0000256" key="1">
    <source>
        <dbReference type="ARBA" id="ARBA00022438"/>
    </source>
</evidence>
<gene>
    <name evidence="8" type="ORF">DB31_0432</name>
</gene>
<name>A0A085WWV8_9BACT</name>
<dbReference type="InterPro" id="IPR007484">
    <property type="entry name" value="Peptidase_M28"/>
</dbReference>
<dbReference type="Proteomes" id="UP000028725">
    <property type="component" value="Unassembled WGS sequence"/>
</dbReference>
<dbReference type="PANTHER" id="PTHR12147">
    <property type="entry name" value="METALLOPEPTIDASE M28 FAMILY MEMBER"/>
    <property type="match status" value="1"/>
</dbReference>
<feature type="domain" description="Peptidase M28" evidence="7">
    <location>
        <begin position="326"/>
        <end position="543"/>
    </location>
</feature>